<gene>
    <name evidence="4" type="ORF">ETD83_16800</name>
</gene>
<keyword evidence="2" id="KW-0472">Membrane</keyword>
<comment type="caution">
    <text evidence="4">The sequence shown here is derived from an EMBL/GenBank/DDBJ whole genome shotgun (WGS) entry which is preliminary data.</text>
</comment>
<dbReference type="AlphaFoldDB" id="A0A5C4JD32"/>
<reference evidence="4 5" key="1">
    <citation type="submission" date="2019-05" db="EMBL/GenBank/DDBJ databases">
        <title>Draft genome sequence of Actinomadura sp. 14C53.</title>
        <authorList>
            <person name="Saricaoglu S."/>
            <person name="Isik K."/>
        </authorList>
    </citation>
    <scope>NUCLEOTIDE SEQUENCE [LARGE SCALE GENOMIC DNA]</scope>
    <source>
        <strain evidence="4 5">14C53</strain>
    </source>
</reference>
<proteinExistence type="predicted"/>
<keyword evidence="2" id="KW-0812">Transmembrane</keyword>
<dbReference type="EMBL" id="VCKW01000076">
    <property type="protein sequence ID" value="TMR00415.1"/>
    <property type="molecule type" value="Genomic_DNA"/>
</dbReference>
<feature type="transmembrane region" description="Helical" evidence="2">
    <location>
        <begin position="165"/>
        <end position="184"/>
    </location>
</feature>
<accession>A0A5C4JD32</accession>
<evidence type="ECO:0008006" key="6">
    <source>
        <dbReference type="Google" id="ProtNLM"/>
    </source>
</evidence>
<evidence type="ECO:0000256" key="3">
    <source>
        <dbReference type="SAM" id="SignalP"/>
    </source>
</evidence>
<feature type="chain" id="PRO_5023150993" description="Gram-positive cocci surface proteins LPxTG domain-containing protein" evidence="3">
    <location>
        <begin position="27"/>
        <end position="193"/>
    </location>
</feature>
<protein>
    <recommendedName>
        <fullName evidence="6">Gram-positive cocci surface proteins LPxTG domain-containing protein</fullName>
    </recommendedName>
</protein>
<evidence type="ECO:0000313" key="4">
    <source>
        <dbReference type="EMBL" id="TMR00415.1"/>
    </source>
</evidence>
<evidence type="ECO:0000256" key="1">
    <source>
        <dbReference type="SAM" id="MobiDB-lite"/>
    </source>
</evidence>
<keyword evidence="2" id="KW-1133">Transmembrane helix</keyword>
<organism evidence="4 5">
    <name type="scientific">Actinomadura soli</name>
    <dbReference type="NCBI Taxonomy" id="2508997"/>
    <lineage>
        <taxon>Bacteria</taxon>
        <taxon>Bacillati</taxon>
        <taxon>Actinomycetota</taxon>
        <taxon>Actinomycetes</taxon>
        <taxon>Streptosporangiales</taxon>
        <taxon>Thermomonosporaceae</taxon>
        <taxon>Actinomadura</taxon>
    </lineage>
</organism>
<feature type="compositionally biased region" description="Pro residues" evidence="1">
    <location>
        <begin position="124"/>
        <end position="146"/>
    </location>
</feature>
<dbReference type="RefSeq" id="WP_138646069.1">
    <property type="nucleotide sequence ID" value="NZ_VCKW01000076.1"/>
</dbReference>
<dbReference type="Proteomes" id="UP000309174">
    <property type="component" value="Unassembled WGS sequence"/>
</dbReference>
<keyword evidence="5" id="KW-1185">Reference proteome</keyword>
<name>A0A5C4JD32_9ACTN</name>
<dbReference type="OrthoDB" id="3483090at2"/>
<feature type="region of interest" description="Disordered" evidence="1">
    <location>
        <begin position="112"/>
        <end position="165"/>
    </location>
</feature>
<evidence type="ECO:0000313" key="5">
    <source>
        <dbReference type="Proteomes" id="UP000309174"/>
    </source>
</evidence>
<feature type="signal peptide" evidence="3">
    <location>
        <begin position="1"/>
        <end position="26"/>
    </location>
</feature>
<sequence>MTLTRLAAAGAAAACLVLGTAGAAHAQEQPQINVSPRVFTPGQAITITITECTQKPTINAAEATRVFTAVPAFTGTPGEKWTARQATRSNLIPGKTYTVNLTCTVGEQTVKGSITVNPGKKPSPKPTPTKPGSPAPQPSSPVPVPSGPINTGDGSTQDGGSGTTLLAGGAAVALAGAGMGAFALRRRAGRERS</sequence>
<feature type="compositionally biased region" description="Low complexity" evidence="1">
    <location>
        <begin position="147"/>
        <end position="156"/>
    </location>
</feature>
<evidence type="ECO:0000256" key="2">
    <source>
        <dbReference type="SAM" id="Phobius"/>
    </source>
</evidence>
<keyword evidence="3" id="KW-0732">Signal</keyword>